<dbReference type="Proteomes" id="UP000537141">
    <property type="component" value="Unassembled WGS sequence"/>
</dbReference>
<gene>
    <name evidence="1" type="ORF">HNQ55_002585</name>
</gene>
<protein>
    <submittedName>
        <fullName evidence="1">Uncharacterized protein</fullName>
    </submittedName>
</protein>
<keyword evidence="2" id="KW-1185">Reference proteome</keyword>
<sequence length="764" mass="87482">MDNVEASLLKQQAEMLAEFSSKKTVRAVDFEPFDVDRFIVPEYQGAKSQIIILKDGESQEKRLIFAALYAANYITFVLDEGTEGYRKTLSHIVPKFMIYLNVLKIDQFNRVNILKCFESYRVENDGVKTQSTGMIELIRLINKALNYVPFGNELLATNDYRYLDLLSKSKPAVSDGSVQTTLTDYFGFHSWLRRDDIGVGAQLYKRAESPKLLMWSFQITISSALIEINKAKHALIDLFNKKRVQPKYFPAKLIRPHLDNYKGGRESKQFRVDEAAFKVATLTNKRDFFEKLRNVLTGIEADSIINTALESLIYSQCVEEAQQYAKDEFWNTGKIATQTTKISNKRVTVFRQVTESSLLFTPDFIQELVEYSQAKKRKIPISKGENYLFALLMSYQTVPYNDLFKIKLSDFRFSKRQTGEVTQIESDYFKSRAKSYHEIEAVEGNSVLGTSIIAFLNDRTDSLKVNSKLIDNDGSLQSKMGITTSISLFFKFLGKSHIRDVLNTQLLKEKVSPVFIECVVAICEKGIRKEAYERKNTNWLLNCETPTVTRIFSSEAVKNSKVHSQSDNFDPTRITNYNSHTNETERTNYRTEDNQTWIDNCGKITRTVMNDISLNVLRPSKSEVSEYNTTIKSALQTLKLKADNTLALLKVVTGKSDGKVNDLGFLVSNKHSEDSLPDNIYLVDSPETVLKFLHYLGEIERCHQKIFERAPEYLFLEALPTAEWIEAVLSNRLFSNETVAEGQKLYKKYKKDLPPIFTAFTGSY</sequence>
<organism evidence="1 2">
    <name type="scientific">Thalassotalea piscium</name>
    <dbReference type="NCBI Taxonomy" id="1230533"/>
    <lineage>
        <taxon>Bacteria</taxon>
        <taxon>Pseudomonadati</taxon>
        <taxon>Pseudomonadota</taxon>
        <taxon>Gammaproteobacteria</taxon>
        <taxon>Alteromonadales</taxon>
        <taxon>Colwelliaceae</taxon>
        <taxon>Thalassotalea</taxon>
    </lineage>
</organism>
<evidence type="ECO:0000313" key="1">
    <source>
        <dbReference type="EMBL" id="MBB6544061.1"/>
    </source>
</evidence>
<reference evidence="1 2" key="1">
    <citation type="submission" date="2020-08" db="EMBL/GenBank/DDBJ databases">
        <title>Genomic Encyclopedia of Type Strains, Phase IV (KMG-IV): sequencing the most valuable type-strain genomes for metagenomic binning, comparative biology and taxonomic classification.</title>
        <authorList>
            <person name="Goeker M."/>
        </authorList>
    </citation>
    <scope>NUCLEOTIDE SEQUENCE [LARGE SCALE GENOMIC DNA]</scope>
    <source>
        <strain evidence="1 2">DSM 26287</strain>
    </source>
</reference>
<evidence type="ECO:0000313" key="2">
    <source>
        <dbReference type="Proteomes" id="UP000537141"/>
    </source>
</evidence>
<accession>A0A7X0NIJ8</accession>
<name>A0A7X0NIJ8_9GAMM</name>
<dbReference type="EMBL" id="JACHHU010000023">
    <property type="protein sequence ID" value="MBB6544061.1"/>
    <property type="molecule type" value="Genomic_DNA"/>
</dbReference>
<proteinExistence type="predicted"/>
<dbReference type="RefSeq" id="WP_184424855.1">
    <property type="nucleotide sequence ID" value="NZ_JACHHU010000023.1"/>
</dbReference>
<comment type="caution">
    <text evidence="1">The sequence shown here is derived from an EMBL/GenBank/DDBJ whole genome shotgun (WGS) entry which is preliminary data.</text>
</comment>
<dbReference type="AlphaFoldDB" id="A0A7X0NIJ8"/>